<feature type="region of interest" description="Disordered" evidence="1">
    <location>
        <begin position="1108"/>
        <end position="1131"/>
    </location>
</feature>
<feature type="domain" description="STIL coiled coil region" evidence="3">
    <location>
        <begin position="742"/>
        <end position="770"/>
    </location>
</feature>
<dbReference type="Proteomes" id="UP000327468">
    <property type="component" value="Chromosome 11"/>
</dbReference>
<evidence type="ECO:0000259" key="3">
    <source>
        <dbReference type="Pfam" id="PF25775"/>
    </source>
</evidence>
<comment type="caution">
    <text evidence="4">The sequence shown here is derived from an EMBL/GenBank/DDBJ whole genome shotgun (WGS) entry which is preliminary data.</text>
</comment>
<accession>A0A5N5MW77</accession>
<feature type="compositionally biased region" description="Polar residues" evidence="1">
    <location>
        <begin position="855"/>
        <end position="873"/>
    </location>
</feature>
<feature type="domain" description="STIL N-terminal" evidence="2">
    <location>
        <begin position="47"/>
        <end position="388"/>
    </location>
</feature>
<dbReference type="EMBL" id="VFJC01000012">
    <property type="protein sequence ID" value="KAB5559078.1"/>
    <property type="molecule type" value="Genomic_DNA"/>
</dbReference>
<feature type="region of interest" description="Disordered" evidence="1">
    <location>
        <begin position="773"/>
        <end position="792"/>
    </location>
</feature>
<feature type="region of interest" description="Disordered" evidence="1">
    <location>
        <begin position="816"/>
        <end position="877"/>
    </location>
</feature>
<dbReference type="InterPro" id="IPR057731">
    <property type="entry name" value="STIL_N"/>
</dbReference>
<dbReference type="GO" id="GO:0071539">
    <property type="term" value="P:protein localization to centrosome"/>
    <property type="evidence" value="ECO:0007669"/>
    <property type="project" value="TreeGrafter"/>
</dbReference>
<feature type="compositionally biased region" description="Polar residues" evidence="1">
    <location>
        <begin position="430"/>
        <end position="440"/>
    </location>
</feature>
<dbReference type="GO" id="GO:0007052">
    <property type="term" value="P:mitotic spindle organization"/>
    <property type="evidence" value="ECO:0007669"/>
    <property type="project" value="TreeGrafter"/>
</dbReference>
<evidence type="ECO:0000259" key="2">
    <source>
        <dbReference type="Pfam" id="PF15253"/>
    </source>
</evidence>
<dbReference type="Pfam" id="PF15253">
    <property type="entry name" value="STIL_N"/>
    <property type="match status" value="1"/>
</dbReference>
<dbReference type="PANTHER" id="PTHR15128:SF0">
    <property type="entry name" value="SCL-INTERRUPTING LOCUS PROTEIN"/>
    <property type="match status" value="1"/>
</dbReference>
<dbReference type="GO" id="GO:0007224">
    <property type="term" value="P:smoothened signaling pathway"/>
    <property type="evidence" value="ECO:0007669"/>
    <property type="project" value="TreeGrafter"/>
</dbReference>
<dbReference type="AlphaFoldDB" id="A0A5N5MW77"/>
<sequence>MNRIQVNLRGLPSHVLEAVCRPDTAQNTRSPESIISPLTFPKSKMHLWDPTPNGDPVSLHLSYYRKPRLLLMEKALRLAHRHARQSKKPQFSCFLLGTLAVESDEEGVTITLDRFDPGREQPDGSAKSPTALLPGDVLVPCLFDAQRVPDSTVYSAHDLDITFKMLEHSCSSRETMELCKLMSLRVCLSCVENMDRLSFSLHWAGVTLASSLEAVPVRVLPIIPTALARNLSSPASMAQPLHSHTNARRRGFLTMDQTRKLLLILESDPKVYTLPLVGVWLSGVTHIHNPVVWAWCLRYLYSSSLHDRVMSEDDTFLVVLYSLTHRDPEFYQCKLRGPKDMSFQLLICTESLTLYKNVEPAEGRSLHFELGAESQNQEAELFKETLSRSALARAGTASSAVVQNKLSISDHDSGVEDEDLSPRPSPNPHPISQQTRQVQPSVPELSMVLDGSFLDGKVVESREHTLTHPVQSNPQLRSCSSGTPPSCPAPRPTAQSVMAGPPPIRRPLTPVLSQPKLNRTQSTIGHQPSMCRKSTPSMGRRSSNAFSASSSSSSSSSPKTGSSPNSSLHEHTQRSGHPNPPAPNQKSKKVSINPDQTPLLPPSQHMVFHSTPAFNPTCSCCPAHRAHMPMYQGSTWQGTLSPPVQNPVHCPPEGSPHRDCCVSPTRPAMSLGCRMSPAQSPVCHAGIPLHYSPSHGPHVPNANPCGGALDQTVPICQAQCCQLQPGPAAVTAPDIGMGLLPADAYRMLMEQDRQLKQLQAQIQKLLEAQSKVSELPRASPEEQQEQAIQTSALSEPLKKTSVSIAVGTGASLFWSAPDQSTTHDDHRWTDPPEANSTVSSRLGSEKIQHSREEQSPVTPRHSTSSPQHNTSDVVVSFPSPVLGESASMYYNSQSHDAEDSRNGEVPTQRFYQELLGQVKSRLQDSVNEEEKTEQDVHSPRPRHSLSPRNSPPNKPALREQNAEGSEEDRVFSATLKQLQSLGVNLELSTGKSNRSTVESASTLACINPDAVIPRLTLSESVGTSIWGLSGGADLSLEANAIALKYLSDSQLSRLSLGGQSPGARSNPGALLFGRTPLDKSSTGLSILSSSNMSLATCKYMKKYGLMEGGGSSSGEEEDNCGETAQKAQTDSALGCSLQLDTSENVGRERETGFILKNVSNKQPEPLLSTQDSQSQLIRDLRPKMQLLSHTKTSPEKENNPKHVIPQPRPQRRSSLSDNQRLPSLPETQGSVGNFLDLSRLRQLPKLF</sequence>
<reference evidence="4 5" key="1">
    <citation type="submission" date="2019-06" db="EMBL/GenBank/DDBJ databases">
        <title>A chromosome-scale genome assembly of the striped catfish, Pangasianodon hypophthalmus.</title>
        <authorList>
            <person name="Wen M."/>
            <person name="Zahm M."/>
            <person name="Roques C."/>
            <person name="Cabau C."/>
            <person name="Klopp C."/>
            <person name="Donnadieu C."/>
            <person name="Jouanno E."/>
            <person name="Avarre J.-C."/>
            <person name="Campet M."/>
            <person name="Ha T.T.T."/>
            <person name="Dugue R."/>
            <person name="Lampietro C."/>
            <person name="Louis A."/>
            <person name="Herpin A."/>
            <person name="Echchiki A."/>
            <person name="Berthelot C."/>
            <person name="Parey E."/>
            <person name="Roest-Crollius H."/>
            <person name="Braasch I."/>
            <person name="Postlethwait J."/>
            <person name="Bobe J."/>
            <person name="Montfort J."/>
            <person name="Bouchez O."/>
            <person name="Begum T."/>
            <person name="Schartl M."/>
            <person name="Guiguen Y."/>
        </authorList>
    </citation>
    <scope>NUCLEOTIDE SEQUENCE [LARGE SCALE GENOMIC DNA]</scope>
    <source>
        <strain evidence="4 5">Indonesia</strain>
        <tissue evidence="4">Blood</tissue>
    </source>
</reference>
<evidence type="ECO:0000256" key="1">
    <source>
        <dbReference type="SAM" id="MobiDB-lite"/>
    </source>
</evidence>
<dbReference type="GO" id="GO:0031023">
    <property type="term" value="P:microtubule organizing center organization"/>
    <property type="evidence" value="ECO:0007669"/>
    <property type="project" value="TreeGrafter"/>
</dbReference>
<feature type="compositionally biased region" description="Polar residues" evidence="1">
    <location>
        <begin position="511"/>
        <end position="541"/>
    </location>
</feature>
<evidence type="ECO:0000313" key="4">
    <source>
        <dbReference type="EMBL" id="KAB5559078.1"/>
    </source>
</evidence>
<feature type="region of interest" description="Disordered" evidence="1">
    <location>
        <begin position="403"/>
        <end position="441"/>
    </location>
</feature>
<dbReference type="InterPro" id="IPR057655">
    <property type="entry name" value="STIL_CC"/>
</dbReference>
<organism evidence="4 5">
    <name type="scientific">Pangasianodon hypophthalmus</name>
    <name type="common">Striped catfish</name>
    <name type="synonym">Helicophagus hypophthalmus</name>
    <dbReference type="NCBI Taxonomy" id="310915"/>
    <lineage>
        <taxon>Eukaryota</taxon>
        <taxon>Metazoa</taxon>
        <taxon>Chordata</taxon>
        <taxon>Craniata</taxon>
        <taxon>Vertebrata</taxon>
        <taxon>Euteleostomi</taxon>
        <taxon>Actinopterygii</taxon>
        <taxon>Neopterygii</taxon>
        <taxon>Teleostei</taxon>
        <taxon>Ostariophysi</taxon>
        <taxon>Siluriformes</taxon>
        <taxon>Pangasiidae</taxon>
        <taxon>Pangasianodon</taxon>
    </lineage>
</organism>
<dbReference type="Pfam" id="PF25775">
    <property type="entry name" value="CC_STIL"/>
    <property type="match status" value="1"/>
</dbReference>
<dbReference type="InterPro" id="IPR058559">
    <property type="entry name" value="PRM_STIL"/>
</dbReference>
<feature type="compositionally biased region" description="Low complexity" evidence="1">
    <location>
        <begin position="542"/>
        <end position="567"/>
    </location>
</feature>
<feature type="compositionally biased region" description="Polar residues" evidence="1">
    <location>
        <begin position="468"/>
        <end position="484"/>
    </location>
</feature>
<feature type="compositionally biased region" description="Basic and acidic residues" evidence="1">
    <location>
        <begin position="843"/>
        <end position="854"/>
    </location>
</feature>
<evidence type="ECO:0008006" key="6">
    <source>
        <dbReference type="Google" id="ProtNLM"/>
    </source>
</evidence>
<feature type="region of interest" description="Disordered" evidence="1">
    <location>
        <begin position="922"/>
        <end position="969"/>
    </location>
</feature>
<feature type="compositionally biased region" description="Polar residues" evidence="1">
    <location>
        <begin position="1212"/>
        <end position="1231"/>
    </location>
</feature>
<evidence type="ECO:0000313" key="5">
    <source>
        <dbReference type="Proteomes" id="UP000327468"/>
    </source>
</evidence>
<dbReference type="PANTHER" id="PTHR15128">
    <property type="entry name" value="TAL1 SCL INTERRUPTING LOCUS"/>
    <property type="match status" value="1"/>
</dbReference>
<gene>
    <name evidence="4" type="ORF">PHYPO_G00024710</name>
</gene>
<feature type="region of interest" description="Disordered" evidence="1">
    <location>
        <begin position="1189"/>
        <end position="1231"/>
    </location>
</feature>
<feature type="region of interest" description="Disordered" evidence="1">
    <location>
        <begin position="464"/>
        <end position="603"/>
    </location>
</feature>
<protein>
    <recommendedName>
        <fullName evidence="6">SCL-interrupting locus protein homolog</fullName>
    </recommendedName>
</protein>
<proteinExistence type="predicted"/>
<dbReference type="InterPro" id="IPR026123">
    <property type="entry name" value="STIL"/>
</dbReference>
<name>A0A5N5MW77_PANHP</name>
<dbReference type="Pfam" id="PF26399">
    <property type="entry name" value="PRM_STIL"/>
    <property type="match status" value="1"/>
</dbReference>
<keyword evidence="5" id="KW-1185">Reference proteome</keyword>
<dbReference type="GO" id="GO:0005815">
    <property type="term" value="C:microtubule organizing center"/>
    <property type="evidence" value="ECO:0007669"/>
    <property type="project" value="TreeGrafter"/>
</dbReference>
<feature type="compositionally biased region" description="Basic and acidic residues" evidence="1">
    <location>
        <begin position="821"/>
        <end position="830"/>
    </location>
</feature>